<feature type="chain" id="PRO_5043778200" description="Lipoprotein" evidence="1">
    <location>
        <begin position="20"/>
        <end position="89"/>
    </location>
</feature>
<organism evidence="2 3">
    <name type="scientific">Acinetobacter haemolyticus</name>
    <dbReference type="NCBI Taxonomy" id="29430"/>
    <lineage>
        <taxon>Bacteria</taxon>
        <taxon>Pseudomonadati</taxon>
        <taxon>Pseudomonadota</taxon>
        <taxon>Gammaproteobacteria</taxon>
        <taxon>Moraxellales</taxon>
        <taxon>Moraxellaceae</taxon>
        <taxon>Acinetobacter</taxon>
    </lineage>
</organism>
<evidence type="ECO:0000256" key="1">
    <source>
        <dbReference type="SAM" id="SignalP"/>
    </source>
</evidence>
<sequence>MKKTRLWVCLIFGSFSLSACSNSFESELMRSCQALGGERKFCHCTMTGLQGYYGKERLIAAAERKQPLPEDYNQVATKLGQQCYAKLYR</sequence>
<gene>
    <name evidence="2" type="ORF">J5N55_15695</name>
</gene>
<dbReference type="Proteomes" id="UP000670925">
    <property type="component" value="Unassembled WGS sequence"/>
</dbReference>
<evidence type="ECO:0000313" key="3">
    <source>
        <dbReference type="Proteomes" id="UP000670925"/>
    </source>
</evidence>
<name>A0AAW4J967_ACIHA</name>
<accession>A0AAW4J967</accession>
<dbReference type="PROSITE" id="PS51257">
    <property type="entry name" value="PROKAR_LIPOPROTEIN"/>
    <property type="match status" value="1"/>
</dbReference>
<proteinExistence type="predicted"/>
<evidence type="ECO:0008006" key="4">
    <source>
        <dbReference type="Google" id="ProtNLM"/>
    </source>
</evidence>
<dbReference type="EMBL" id="JAGFOT010000028">
    <property type="protein sequence ID" value="MBO3659512.1"/>
    <property type="molecule type" value="Genomic_DNA"/>
</dbReference>
<evidence type="ECO:0000313" key="2">
    <source>
        <dbReference type="EMBL" id="MBO3659512.1"/>
    </source>
</evidence>
<keyword evidence="1" id="KW-0732">Signal</keyword>
<reference evidence="2" key="1">
    <citation type="submission" date="2021-03" db="EMBL/GenBank/DDBJ databases">
        <title>Acinetobacter spp. whole-genome sequenced from Terengganu.</title>
        <authorList>
            <person name="Mohd Rani F."/>
        </authorList>
    </citation>
    <scope>NUCLEOTIDE SEQUENCE</scope>
    <source>
        <strain evidence="2">AC1502</strain>
    </source>
</reference>
<comment type="caution">
    <text evidence="2">The sequence shown here is derived from an EMBL/GenBank/DDBJ whole genome shotgun (WGS) entry which is preliminary data.</text>
</comment>
<dbReference type="RefSeq" id="WP_208464851.1">
    <property type="nucleotide sequence ID" value="NZ_JAGFOT010000028.1"/>
</dbReference>
<dbReference type="AlphaFoldDB" id="A0AAW4J967"/>
<protein>
    <recommendedName>
        <fullName evidence="4">Lipoprotein</fullName>
    </recommendedName>
</protein>
<feature type="signal peptide" evidence="1">
    <location>
        <begin position="1"/>
        <end position="19"/>
    </location>
</feature>